<gene>
    <name evidence="2" type="ORF">G3M58_65690</name>
</gene>
<sequence>RLLDTEAAGSTPTDAPSDAEDTDSADSTDSTPGSSEETDK</sequence>
<reference evidence="2" key="1">
    <citation type="submission" date="2020-01" db="EMBL/GenBank/DDBJ databases">
        <title>Insect and environment-associated Actinomycetes.</title>
        <authorList>
            <person name="Currrie C."/>
            <person name="Chevrette M."/>
            <person name="Carlson C."/>
            <person name="Stubbendieck R."/>
            <person name="Wendt-Pienkowski E."/>
        </authorList>
    </citation>
    <scope>NUCLEOTIDE SEQUENCE</scope>
    <source>
        <strain evidence="2">SID7499</strain>
    </source>
</reference>
<feature type="region of interest" description="Disordered" evidence="1">
    <location>
        <begin position="1"/>
        <end position="40"/>
    </location>
</feature>
<proteinExistence type="predicted"/>
<feature type="non-terminal residue" evidence="2">
    <location>
        <position position="1"/>
    </location>
</feature>
<feature type="compositionally biased region" description="Low complexity" evidence="1">
    <location>
        <begin position="27"/>
        <end position="40"/>
    </location>
</feature>
<evidence type="ECO:0000313" key="2">
    <source>
        <dbReference type="EMBL" id="NEE17645.1"/>
    </source>
</evidence>
<evidence type="ECO:0000256" key="1">
    <source>
        <dbReference type="SAM" id="MobiDB-lite"/>
    </source>
</evidence>
<dbReference type="AlphaFoldDB" id="A0A6G3XIK5"/>
<keyword evidence="2" id="KW-0647">Proteasome</keyword>
<name>A0A6G3XIK5_9ACTN</name>
<comment type="caution">
    <text evidence="2">The sequence shown here is derived from an EMBL/GenBank/DDBJ whole genome shotgun (WGS) entry which is preliminary data.</text>
</comment>
<dbReference type="EMBL" id="JAAGMN010006798">
    <property type="protein sequence ID" value="NEE17645.1"/>
    <property type="molecule type" value="Genomic_DNA"/>
</dbReference>
<dbReference type="GO" id="GO:0000502">
    <property type="term" value="C:proteasome complex"/>
    <property type="evidence" value="ECO:0007669"/>
    <property type="project" value="UniProtKB-KW"/>
</dbReference>
<accession>A0A6G3XIK5</accession>
<feature type="compositionally biased region" description="Acidic residues" evidence="1">
    <location>
        <begin position="17"/>
        <end position="26"/>
    </location>
</feature>
<protein>
    <submittedName>
        <fullName evidence="2">Proteasome subunit alpha</fullName>
    </submittedName>
</protein>
<organism evidence="2">
    <name type="scientific">Streptomyces sp. SID7499</name>
    <dbReference type="NCBI Taxonomy" id="2706086"/>
    <lineage>
        <taxon>Bacteria</taxon>
        <taxon>Bacillati</taxon>
        <taxon>Actinomycetota</taxon>
        <taxon>Actinomycetes</taxon>
        <taxon>Kitasatosporales</taxon>
        <taxon>Streptomycetaceae</taxon>
        <taxon>Streptomyces</taxon>
    </lineage>
</organism>